<evidence type="ECO:0000256" key="1">
    <source>
        <dbReference type="ARBA" id="ARBA00004123"/>
    </source>
</evidence>
<evidence type="ECO:0000313" key="19">
    <source>
        <dbReference type="Proteomes" id="UP001209570"/>
    </source>
</evidence>
<evidence type="ECO:0000256" key="13">
    <source>
        <dbReference type="ARBA" id="ARBA00023242"/>
    </source>
</evidence>
<keyword evidence="11" id="KW-0378">Hydrolase</keyword>
<name>A0AAD5LJC5_PYTIN</name>
<evidence type="ECO:0000256" key="8">
    <source>
        <dbReference type="ARBA" id="ARBA00022618"/>
    </source>
</evidence>
<dbReference type="PROSITE" id="PS00383">
    <property type="entry name" value="TYR_PHOSPHATASE_1"/>
    <property type="match status" value="1"/>
</dbReference>
<evidence type="ECO:0000256" key="11">
    <source>
        <dbReference type="ARBA" id="ARBA00022801"/>
    </source>
</evidence>
<evidence type="ECO:0000256" key="4">
    <source>
        <dbReference type="ARBA" id="ARBA00009993"/>
    </source>
</evidence>
<dbReference type="SUPFAM" id="SSF54695">
    <property type="entry name" value="POZ domain"/>
    <property type="match status" value="1"/>
</dbReference>
<feature type="domain" description="Tyrosine-protein phosphatase" evidence="16">
    <location>
        <begin position="177"/>
        <end position="335"/>
    </location>
</feature>
<comment type="caution">
    <text evidence="18">The sequence shown here is derived from an EMBL/GenBank/DDBJ whole genome shotgun (WGS) entry which is preliminary data.</text>
</comment>
<evidence type="ECO:0000256" key="12">
    <source>
        <dbReference type="ARBA" id="ARBA00022912"/>
    </source>
</evidence>
<dbReference type="InterPro" id="IPR029021">
    <property type="entry name" value="Prot-tyrosine_phosphatase-like"/>
</dbReference>
<gene>
    <name evidence="18" type="ORF">P43SY_000917</name>
</gene>
<dbReference type="Gene3D" id="3.30.710.10">
    <property type="entry name" value="Potassium Channel Kv1.1, Chain A"/>
    <property type="match status" value="1"/>
</dbReference>
<dbReference type="Gene3D" id="3.90.190.10">
    <property type="entry name" value="Protein tyrosine phosphatase superfamily"/>
    <property type="match status" value="2"/>
</dbReference>
<comment type="similarity">
    <text evidence="3">Belongs to the protein-tyrosine phosphatase family. Non-receptor class CDC14 subfamily.</text>
</comment>
<dbReference type="GO" id="GO:0000278">
    <property type="term" value="P:mitotic cell cycle"/>
    <property type="evidence" value="ECO:0007669"/>
    <property type="project" value="UniProtKB-ARBA"/>
</dbReference>
<keyword evidence="12" id="KW-0904">Protein phosphatase</keyword>
<dbReference type="InterPro" id="IPR000340">
    <property type="entry name" value="Dual-sp_phosphatase_cat-dom"/>
</dbReference>
<evidence type="ECO:0000256" key="9">
    <source>
        <dbReference type="ARBA" id="ARBA00022776"/>
    </source>
</evidence>
<keyword evidence="9" id="KW-0498">Mitosis</keyword>
<proteinExistence type="inferred from homology"/>
<evidence type="ECO:0000256" key="10">
    <source>
        <dbReference type="ARBA" id="ARBA00022786"/>
    </source>
</evidence>
<dbReference type="InterPro" id="IPR036296">
    <property type="entry name" value="SKP1-like_dim_sf"/>
</dbReference>
<dbReference type="SMART" id="SM00404">
    <property type="entry name" value="PTPc_motif"/>
    <property type="match status" value="1"/>
</dbReference>
<dbReference type="InterPro" id="IPR003595">
    <property type="entry name" value="Tyr_Pase_cat"/>
</dbReference>
<dbReference type="EMBL" id="JAKCXM010000150">
    <property type="protein sequence ID" value="KAJ0400632.1"/>
    <property type="molecule type" value="Genomic_DNA"/>
</dbReference>
<dbReference type="InterPro" id="IPR016073">
    <property type="entry name" value="Skp1_comp_POZ"/>
</dbReference>
<evidence type="ECO:0000259" key="16">
    <source>
        <dbReference type="PROSITE" id="PS50054"/>
    </source>
</evidence>
<dbReference type="GO" id="GO:0007096">
    <property type="term" value="P:regulation of exit from mitosis"/>
    <property type="evidence" value="ECO:0007669"/>
    <property type="project" value="UniProtKB-ARBA"/>
</dbReference>
<dbReference type="InterPro" id="IPR016072">
    <property type="entry name" value="Skp1_comp_dimer"/>
</dbReference>
<keyword evidence="8" id="KW-0132">Cell division</keyword>
<dbReference type="GO" id="GO:0033554">
    <property type="term" value="P:cellular response to stress"/>
    <property type="evidence" value="ECO:0007669"/>
    <property type="project" value="UniProtKB-ARBA"/>
</dbReference>
<protein>
    <recommendedName>
        <fullName evidence="5">protein-tyrosine-phosphatase</fullName>
        <ecNumber evidence="5">3.1.3.48</ecNumber>
    </recommendedName>
</protein>
<feature type="domain" description="Tyrosine specific protein phosphatases" evidence="17">
    <location>
        <begin position="260"/>
        <end position="322"/>
    </location>
</feature>
<dbReference type="AlphaFoldDB" id="A0AAD5LJC5"/>
<dbReference type="GO" id="GO:0004725">
    <property type="term" value="F:protein tyrosine phosphatase activity"/>
    <property type="evidence" value="ECO:0007669"/>
    <property type="project" value="UniProtKB-EC"/>
</dbReference>
<evidence type="ECO:0000256" key="5">
    <source>
        <dbReference type="ARBA" id="ARBA00013064"/>
    </source>
</evidence>
<keyword evidence="10" id="KW-0833">Ubl conjugation pathway</keyword>
<dbReference type="SUPFAM" id="SSF81382">
    <property type="entry name" value="Skp1 dimerisation domain-like"/>
    <property type="match status" value="1"/>
</dbReference>
<dbReference type="InterPro" id="IPR020422">
    <property type="entry name" value="TYR_PHOSPHATASE_DUAL_dom"/>
</dbReference>
<dbReference type="FunFam" id="3.90.190.10:FF:000038">
    <property type="entry name" value="Tyrosine-protein phosphatase CDC14"/>
    <property type="match status" value="1"/>
</dbReference>
<dbReference type="GO" id="GO:0051321">
    <property type="term" value="P:meiotic cell cycle"/>
    <property type="evidence" value="ECO:0007669"/>
    <property type="project" value="UniProtKB-KW"/>
</dbReference>
<dbReference type="SMART" id="SM00195">
    <property type="entry name" value="DSPc"/>
    <property type="match status" value="1"/>
</dbReference>
<dbReference type="PANTHER" id="PTHR23339">
    <property type="entry name" value="TYROSINE SPECIFIC PROTEIN PHOSPHATASE AND DUAL SPECIFICITY PROTEIN PHOSPHATASE"/>
    <property type="match status" value="1"/>
</dbReference>
<dbReference type="GO" id="GO:0005737">
    <property type="term" value="C:cytoplasm"/>
    <property type="evidence" value="ECO:0007669"/>
    <property type="project" value="UniProtKB-SubCell"/>
</dbReference>
<dbReference type="GO" id="GO:0051301">
    <property type="term" value="P:cell division"/>
    <property type="evidence" value="ECO:0007669"/>
    <property type="project" value="UniProtKB-KW"/>
</dbReference>
<keyword evidence="15" id="KW-0131">Cell cycle</keyword>
<dbReference type="CDD" id="cd17657">
    <property type="entry name" value="CDC14_N"/>
    <property type="match status" value="1"/>
</dbReference>
<evidence type="ECO:0000259" key="17">
    <source>
        <dbReference type="PROSITE" id="PS50056"/>
    </source>
</evidence>
<dbReference type="CDD" id="cd14499">
    <property type="entry name" value="CDC14_C"/>
    <property type="match status" value="1"/>
</dbReference>
<keyword evidence="6" id="KW-0963">Cytoplasm</keyword>
<evidence type="ECO:0000313" key="18">
    <source>
        <dbReference type="EMBL" id="KAJ0400632.1"/>
    </source>
</evidence>
<dbReference type="GO" id="GO:0031981">
    <property type="term" value="C:nuclear lumen"/>
    <property type="evidence" value="ECO:0007669"/>
    <property type="project" value="UniProtKB-ARBA"/>
</dbReference>
<sequence>MANPVMIPGLEEAVEFIPGRLWYVPLKKAPPRVAGAHFFSIDEELVYWNFYLDFGPLNLGHTFVFSDMLNKKLASAAKTGDKIFFYSSAQGQQRANAVCILGCWAILFQGMSATKAFEPFERMRFPPFHDATPGICTFNLSILDCLKGLEKAIHCGYISTKTFDLHEYQHFERVENGDLTWVSPKFIAFAGPHNTYNRTPQGHVMLTPEHYIPYFKKKNVTLVVRLNEKQYDEKKFLSAGIDHLDLIYPDGTNAPMPVLMKFLEACEKTPGAVAVHCKAGLGRTGTCIGAYLMKHHHFSAHELIGWLRLCRPGSVIGPQQQFMESIEAKMWQLNSFSKSNSKSDLLAKTPSSGNISFSTAADGKSVASIHGIGMRSPSTLLPPATTVPSKMDKTQGDKLNDQKYMRYSRNKTSLPSGSMFCNKCTRVLVTFSNGNMSKVNLVSQDGEKFEVTAAVASVSQLVKTMTAEEQDDDEVPDVPLPNVKGPVLAKVIEFCQHHHDNPMKEIEKPLRTNDIRDAVSEWDADFVEKLDQEMLFELILAANYMDIKSLLDLTCAKVATLIKGKTPEEIRATFGITAEFTPEEEQMIREENKWCEDL</sequence>
<dbReference type="GO" id="GO:0006511">
    <property type="term" value="P:ubiquitin-dependent protein catabolic process"/>
    <property type="evidence" value="ECO:0007669"/>
    <property type="project" value="InterPro"/>
</dbReference>
<keyword evidence="19" id="KW-1185">Reference proteome</keyword>
<organism evidence="18 19">
    <name type="scientific">Pythium insidiosum</name>
    <name type="common">Pythiosis disease agent</name>
    <dbReference type="NCBI Taxonomy" id="114742"/>
    <lineage>
        <taxon>Eukaryota</taxon>
        <taxon>Sar</taxon>
        <taxon>Stramenopiles</taxon>
        <taxon>Oomycota</taxon>
        <taxon>Peronosporomycetes</taxon>
        <taxon>Pythiales</taxon>
        <taxon>Pythiaceae</taxon>
        <taxon>Pythium</taxon>
    </lineage>
</organism>
<comment type="subcellular location">
    <subcellularLocation>
        <location evidence="2">Cytoplasm</location>
    </subcellularLocation>
    <subcellularLocation>
        <location evidence="1">Nucleus</location>
    </subcellularLocation>
</comment>
<comment type="similarity">
    <text evidence="4">Belongs to the SKP1 family.</text>
</comment>
<dbReference type="InterPro" id="IPR050561">
    <property type="entry name" value="PTP"/>
</dbReference>
<dbReference type="FunFam" id="3.90.190.10:FF:000132">
    <property type="entry name" value="Dual specificity protein phosphatase, putative"/>
    <property type="match status" value="1"/>
</dbReference>
<dbReference type="InterPro" id="IPR000387">
    <property type="entry name" value="Tyr_Pase_dom"/>
</dbReference>
<dbReference type="Pfam" id="PF14671">
    <property type="entry name" value="DSPn"/>
    <property type="match status" value="1"/>
</dbReference>
<dbReference type="Pfam" id="PF00782">
    <property type="entry name" value="DSPc"/>
    <property type="match status" value="1"/>
</dbReference>
<dbReference type="GO" id="GO:0005856">
    <property type="term" value="C:cytoskeleton"/>
    <property type="evidence" value="ECO:0007669"/>
    <property type="project" value="UniProtKB-ARBA"/>
</dbReference>
<keyword evidence="14" id="KW-0469">Meiosis</keyword>
<dbReference type="FunFam" id="3.30.710.10:FF:000026">
    <property type="entry name" value="E3 ubiquitin ligase complex SCF subunit"/>
    <property type="match status" value="1"/>
</dbReference>
<evidence type="ECO:0000256" key="14">
    <source>
        <dbReference type="ARBA" id="ARBA00023254"/>
    </source>
</evidence>
<dbReference type="SMART" id="SM00512">
    <property type="entry name" value="Skp1"/>
    <property type="match status" value="1"/>
</dbReference>
<dbReference type="EC" id="3.1.3.48" evidence="5"/>
<dbReference type="InterPro" id="IPR044506">
    <property type="entry name" value="CDC14_C"/>
</dbReference>
<dbReference type="PROSITE" id="PS50054">
    <property type="entry name" value="TYR_PHOSPHATASE_DUAL"/>
    <property type="match status" value="1"/>
</dbReference>
<evidence type="ECO:0000256" key="7">
    <source>
        <dbReference type="ARBA" id="ARBA00022553"/>
    </source>
</evidence>
<dbReference type="InterPro" id="IPR029260">
    <property type="entry name" value="DSPn"/>
</dbReference>
<dbReference type="InterPro" id="IPR016130">
    <property type="entry name" value="Tyr_Pase_AS"/>
</dbReference>
<keyword evidence="13" id="KW-0539">Nucleus</keyword>
<reference evidence="18" key="1">
    <citation type="submission" date="2021-12" db="EMBL/GenBank/DDBJ databases">
        <title>Prjna785345.</title>
        <authorList>
            <person name="Rujirawat T."/>
            <person name="Krajaejun T."/>
        </authorList>
    </citation>
    <scope>NUCLEOTIDE SEQUENCE</scope>
    <source>
        <strain evidence="18">Pi057C3</strain>
    </source>
</reference>
<evidence type="ECO:0000256" key="6">
    <source>
        <dbReference type="ARBA" id="ARBA00022490"/>
    </source>
</evidence>
<dbReference type="PROSITE" id="PS50056">
    <property type="entry name" value="TYR_PHOSPHATASE_2"/>
    <property type="match status" value="1"/>
</dbReference>
<evidence type="ECO:0000256" key="15">
    <source>
        <dbReference type="ARBA" id="ARBA00023306"/>
    </source>
</evidence>
<dbReference type="InterPro" id="IPR001232">
    <property type="entry name" value="SKP1-like"/>
</dbReference>
<evidence type="ECO:0000256" key="2">
    <source>
        <dbReference type="ARBA" id="ARBA00004496"/>
    </source>
</evidence>
<keyword evidence="7" id="KW-0597">Phosphoprotein</keyword>
<dbReference type="Pfam" id="PF01466">
    <property type="entry name" value="Skp1"/>
    <property type="match status" value="1"/>
</dbReference>
<dbReference type="CDD" id="cd18322">
    <property type="entry name" value="BTB_POZ_SKP1"/>
    <property type="match status" value="1"/>
</dbReference>
<dbReference type="Pfam" id="PF03931">
    <property type="entry name" value="Skp1_POZ"/>
    <property type="match status" value="1"/>
</dbReference>
<dbReference type="SUPFAM" id="SSF52799">
    <property type="entry name" value="(Phosphotyrosine protein) phosphatases II"/>
    <property type="match status" value="2"/>
</dbReference>
<dbReference type="InterPro" id="IPR011333">
    <property type="entry name" value="SKP1/BTB/POZ_sf"/>
</dbReference>
<evidence type="ECO:0000256" key="3">
    <source>
        <dbReference type="ARBA" id="ARBA00007315"/>
    </source>
</evidence>
<accession>A0AAD5LJC5</accession>
<dbReference type="Proteomes" id="UP001209570">
    <property type="component" value="Unassembled WGS sequence"/>
</dbReference>
<dbReference type="GO" id="GO:0032954">
    <property type="term" value="P:regulation of cytokinetic process"/>
    <property type="evidence" value="ECO:0007669"/>
    <property type="project" value="UniProtKB-ARBA"/>
</dbReference>